<dbReference type="InterPro" id="IPR036136">
    <property type="entry name" value="Nit/Sulf_reduc_fer-like_dom_sf"/>
</dbReference>
<dbReference type="InterPro" id="IPR012798">
    <property type="entry name" value="Cbl_synth_CobG-like"/>
</dbReference>
<dbReference type="GO" id="GO:0046872">
    <property type="term" value="F:metal ion binding"/>
    <property type="evidence" value="ECO:0007669"/>
    <property type="project" value="UniProtKB-KW"/>
</dbReference>
<evidence type="ECO:0000256" key="6">
    <source>
        <dbReference type="ARBA" id="ARBA00023014"/>
    </source>
</evidence>
<sequence length="418" mass="42874">MARVVRNRADACPGTLTTHLAADGPLARVRVPGGRITTEQLGVLAHWSEQLGDGSLHLTSRANVQLRGVADPAKLAERLAAAGMLPSPAHERVRNILASPLSGVAGGIIDIRPIIAALDDAVCREPRLAELSGRFQFGLDDGRGDLRPEALDLGWRALGENVGALLAAGVDTGLRVQPHQAASVMTEAALVFLDSRETVSGDAWHLHELADGPRMLADTLAARLGGAVARTAPTAAFPQGAPPAVGVWPHDAEPAWAAVAGTVLGTLTAEQLRTLAQLAPRPVLITPWRSVILPGLSTSGARSAPEALTAAGLVVDPADRSLGVSACIGLPGCASSASDVRADTRRLIPLLPPGAAIHVSGCARRCGRPRTPHVDVVATTEGYAVDNAVVAADHLAAAIAEAGNARADPAATPSPGKE</sequence>
<dbReference type="SUPFAM" id="SSF55124">
    <property type="entry name" value="Nitrite/Sulfite reductase N-terminal domain-like"/>
    <property type="match status" value="2"/>
</dbReference>
<keyword evidence="6" id="KW-0411">Iron-sulfur</keyword>
<proteinExistence type="predicted"/>
<keyword evidence="9" id="KW-1185">Reference proteome</keyword>
<gene>
    <name evidence="8" type="primary">cobG</name>
    <name evidence="8" type="ORF">G1H11_09505</name>
</gene>
<dbReference type="EMBL" id="JAAGOB010000004">
    <property type="protein sequence ID" value="NED95549.1"/>
    <property type="molecule type" value="Genomic_DNA"/>
</dbReference>
<dbReference type="InterPro" id="IPR051329">
    <property type="entry name" value="NIR_SIR_4Fe-4S"/>
</dbReference>
<reference evidence="8 9" key="1">
    <citation type="submission" date="2020-02" db="EMBL/GenBank/DDBJ databases">
        <authorList>
            <person name="Li X.-J."/>
            <person name="Feng X.-M."/>
        </authorList>
    </citation>
    <scope>NUCLEOTIDE SEQUENCE [LARGE SCALE GENOMIC DNA]</scope>
    <source>
        <strain evidence="8 9">CGMCC 4.7225</strain>
    </source>
</reference>
<evidence type="ECO:0000256" key="1">
    <source>
        <dbReference type="ARBA" id="ARBA00022485"/>
    </source>
</evidence>
<keyword evidence="2" id="KW-0349">Heme</keyword>
<dbReference type="InterPro" id="IPR045854">
    <property type="entry name" value="NO2/SO3_Rdtase_4Fe4S_sf"/>
</dbReference>
<dbReference type="NCBIfam" id="TIGR02435">
    <property type="entry name" value="CobG"/>
    <property type="match status" value="1"/>
</dbReference>
<evidence type="ECO:0000256" key="3">
    <source>
        <dbReference type="ARBA" id="ARBA00022723"/>
    </source>
</evidence>
<name>A0A6N9YKZ3_9ACTN</name>
<evidence type="ECO:0000256" key="2">
    <source>
        <dbReference type="ARBA" id="ARBA00022617"/>
    </source>
</evidence>
<dbReference type="Pfam" id="PF03460">
    <property type="entry name" value="NIR_SIR_ferr"/>
    <property type="match status" value="1"/>
</dbReference>
<dbReference type="PANTHER" id="PTHR32439">
    <property type="entry name" value="FERREDOXIN--NITRITE REDUCTASE, CHLOROPLASTIC"/>
    <property type="match status" value="1"/>
</dbReference>
<feature type="domain" description="Nitrite/Sulfite reductase ferredoxin-like" evidence="7">
    <location>
        <begin position="27"/>
        <end position="71"/>
    </location>
</feature>
<evidence type="ECO:0000256" key="5">
    <source>
        <dbReference type="ARBA" id="ARBA00023004"/>
    </source>
</evidence>
<keyword evidence="4 8" id="KW-0560">Oxidoreductase</keyword>
<comment type="caution">
    <text evidence="8">The sequence shown here is derived from an EMBL/GenBank/DDBJ whole genome shotgun (WGS) entry which is preliminary data.</text>
</comment>
<dbReference type="PANTHER" id="PTHR32439:SF9">
    <property type="entry name" value="BLR3264 PROTEIN"/>
    <property type="match status" value="1"/>
</dbReference>
<dbReference type="GO" id="GO:0051539">
    <property type="term" value="F:4 iron, 4 sulfur cluster binding"/>
    <property type="evidence" value="ECO:0007669"/>
    <property type="project" value="UniProtKB-KW"/>
</dbReference>
<dbReference type="AlphaFoldDB" id="A0A6N9YKZ3"/>
<accession>A0A6N9YKZ3</accession>
<organism evidence="8 9">
    <name type="scientific">Phytoactinopolyspora alkaliphila</name>
    <dbReference type="NCBI Taxonomy" id="1783498"/>
    <lineage>
        <taxon>Bacteria</taxon>
        <taxon>Bacillati</taxon>
        <taxon>Actinomycetota</taxon>
        <taxon>Actinomycetes</taxon>
        <taxon>Jiangellales</taxon>
        <taxon>Jiangellaceae</taxon>
        <taxon>Phytoactinopolyspora</taxon>
    </lineage>
</organism>
<dbReference type="InterPro" id="IPR005117">
    <property type="entry name" value="NiRdtase/SiRdtase_haem-b_fer"/>
</dbReference>
<evidence type="ECO:0000313" key="8">
    <source>
        <dbReference type="EMBL" id="NED95549.1"/>
    </source>
</evidence>
<keyword evidence="1" id="KW-0004">4Fe-4S</keyword>
<dbReference type="RefSeq" id="WP_163818310.1">
    <property type="nucleotide sequence ID" value="NZ_JAAGOB010000004.1"/>
</dbReference>
<dbReference type="SUPFAM" id="SSF56014">
    <property type="entry name" value="Nitrite and sulphite reductase 4Fe-4S domain-like"/>
    <property type="match status" value="2"/>
</dbReference>
<dbReference type="GO" id="GO:0043818">
    <property type="term" value="F:precorrin-3B synthase activity"/>
    <property type="evidence" value="ECO:0007669"/>
    <property type="project" value="UniProtKB-EC"/>
</dbReference>
<dbReference type="Gene3D" id="3.90.480.10">
    <property type="entry name" value="Sulfite Reductase Hemoprotein,Domain 2"/>
    <property type="match status" value="1"/>
</dbReference>
<dbReference type="Gene3D" id="3.30.413.10">
    <property type="entry name" value="Sulfite Reductase Hemoprotein, domain 1"/>
    <property type="match status" value="1"/>
</dbReference>
<dbReference type="EC" id="1.14.13.83" evidence="8"/>
<keyword evidence="3" id="KW-0479">Metal-binding</keyword>
<protein>
    <submittedName>
        <fullName evidence="8">Precorrin-3B synthase</fullName>
        <ecNumber evidence="8">1.14.13.83</ecNumber>
    </submittedName>
</protein>
<dbReference type="Proteomes" id="UP000469185">
    <property type="component" value="Unassembled WGS sequence"/>
</dbReference>
<keyword evidence="5" id="KW-0408">Iron</keyword>
<evidence type="ECO:0000256" key="4">
    <source>
        <dbReference type="ARBA" id="ARBA00023002"/>
    </source>
</evidence>
<evidence type="ECO:0000313" key="9">
    <source>
        <dbReference type="Proteomes" id="UP000469185"/>
    </source>
</evidence>
<evidence type="ECO:0000259" key="7">
    <source>
        <dbReference type="Pfam" id="PF03460"/>
    </source>
</evidence>